<dbReference type="PANTHER" id="PTHR33657">
    <property type="entry name" value="DOMAIN PROTEIN, PUTATIVE (AFU_ORTHOLOGUE AFUA_5G00600)-RELATED"/>
    <property type="match status" value="1"/>
</dbReference>
<dbReference type="GO" id="GO:0005576">
    <property type="term" value="C:extracellular region"/>
    <property type="evidence" value="ECO:0007669"/>
    <property type="project" value="UniProtKB-SubCell"/>
</dbReference>
<evidence type="ECO:0000313" key="6">
    <source>
        <dbReference type="Proteomes" id="UP000486351"/>
    </source>
</evidence>
<proteinExistence type="inferred from homology"/>
<accession>A0A6G0QR45</accession>
<organism evidence="5 6">
    <name type="scientific">Phytophthora fragariae</name>
    <dbReference type="NCBI Taxonomy" id="53985"/>
    <lineage>
        <taxon>Eukaryota</taxon>
        <taxon>Sar</taxon>
        <taxon>Stramenopiles</taxon>
        <taxon>Oomycota</taxon>
        <taxon>Peronosporomycetes</taxon>
        <taxon>Peronosporales</taxon>
        <taxon>Peronosporaceae</taxon>
        <taxon>Phytophthora</taxon>
    </lineage>
</organism>
<reference evidence="5 6" key="1">
    <citation type="submission" date="2018-09" db="EMBL/GenBank/DDBJ databases">
        <title>Genomic investigation of the strawberry pathogen Phytophthora fragariae indicates pathogenicity is determined by transcriptional variation in three key races.</title>
        <authorList>
            <person name="Adams T.M."/>
            <person name="Armitage A.D."/>
            <person name="Sobczyk M.K."/>
            <person name="Bates H.J."/>
            <person name="Dunwell J.M."/>
            <person name="Nellist C.F."/>
            <person name="Harrison R.J."/>
        </authorList>
    </citation>
    <scope>NUCLEOTIDE SEQUENCE [LARGE SCALE GENOMIC DNA]</scope>
    <source>
        <strain evidence="5 6">NOV-77</strain>
    </source>
</reference>
<comment type="subcellular location">
    <subcellularLocation>
        <location evidence="1">Secreted</location>
    </subcellularLocation>
</comment>
<evidence type="ECO:0000313" key="5">
    <source>
        <dbReference type="EMBL" id="KAE9299092.1"/>
    </source>
</evidence>
<keyword evidence="4" id="KW-0843">Virulence</keyword>
<comment type="similarity">
    <text evidence="2">Belongs to the Necrosis inducing protein (NPP1) family.</text>
</comment>
<protein>
    <submittedName>
        <fullName evidence="5">Uncharacterized protein</fullName>
    </submittedName>
</protein>
<dbReference type="PANTHER" id="PTHR33657:SF8">
    <property type="entry name" value="DOMAIN PROTEIN, PUTATIVE (AFU_ORTHOLOGUE AFUA_5G00600)-RELATED"/>
    <property type="match status" value="1"/>
</dbReference>
<gene>
    <name evidence="5" type="ORF">PF008_g23340</name>
</gene>
<evidence type="ECO:0000256" key="4">
    <source>
        <dbReference type="ARBA" id="ARBA00023026"/>
    </source>
</evidence>
<keyword evidence="3" id="KW-0964">Secreted</keyword>
<evidence type="ECO:0000256" key="2">
    <source>
        <dbReference type="ARBA" id="ARBA00009520"/>
    </source>
</evidence>
<comment type="caution">
    <text evidence="5">The sequence shown here is derived from an EMBL/GenBank/DDBJ whole genome shotgun (WGS) entry which is preliminary data.</text>
</comment>
<dbReference type="EMBL" id="QXFY01002332">
    <property type="protein sequence ID" value="KAE9299092.1"/>
    <property type="molecule type" value="Genomic_DNA"/>
</dbReference>
<dbReference type="AlphaFoldDB" id="A0A6G0QR45"/>
<evidence type="ECO:0000256" key="3">
    <source>
        <dbReference type="ARBA" id="ARBA00022525"/>
    </source>
</evidence>
<dbReference type="Proteomes" id="UP000486351">
    <property type="component" value="Unassembled WGS sequence"/>
</dbReference>
<dbReference type="InterPro" id="IPR008701">
    <property type="entry name" value="NPP1"/>
</dbReference>
<dbReference type="Pfam" id="PF05630">
    <property type="entry name" value="NPP1"/>
    <property type="match status" value="1"/>
</dbReference>
<evidence type="ECO:0000256" key="1">
    <source>
        <dbReference type="ARBA" id="ARBA00004613"/>
    </source>
</evidence>
<dbReference type="PIRSF" id="PIRSF029958">
    <property type="entry name" value="Necrosis-inducing_protein"/>
    <property type="match status" value="1"/>
</dbReference>
<sequence>MNLRAIAAATAVSMASVKAGTIGHDQVVPFPQSTATSTANSAALKFKPQVFINSGCHPYPAVNAAGDTSDGLKPSGSADAGCKGSGYGSQVYGRSTLYNNKWAIMCSWYFPKDSPVTGMGHRHDWEHVIVWVDNPALSNATILAMTPSAHSGYSTYAPPPANMVDGTSVKVEYTSSKVVINHHLEGTSTAGETQNLIMWDDMTDAARYALNTTDFGSANVPMKDGNFISKLGKAYPWK</sequence>
<name>A0A6G0QR45_9STRA</name>